<dbReference type="Gene3D" id="3.40.50.1820">
    <property type="entry name" value="alpha/beta hydrolase"/>
    <property type="match status" value="1"/>
</dbReference>
<dbReference type="AlphaFoldDB" id="A0A6M2BWC0"/>
<dbReference type="PRINTS" id="PR00412">
    <property type="entry name" value="EPOXHYDRLASE"/>
</dbReference>
<proteinExistence type="predicted"/>
<dbReference type="SUPFAM" id="SSF53474">
    <property type="entry name" value="alpha/beta-Hydrolases"/>
    <property type="match status" value="1"/>
</dbReference>
<feature type="domain" description="AB hydrolase-1" evidence="1">
    <location>
        <begin position="22"/>
        <end position="253"/>
    </location>
</feature>
<dbReference type="Proteomes" id="UP000472676">
    <property type="component" value="Unassembled WGS sequence"/>
</dbReference>
<name>A0A6M2BWC0_9GAMM</name>
<keyword evidence="2" id="KW-0378">Hydrolase</keyword>
<keyword evidence="3" id="KW-1185">Reference proteome</keyword>
<sequence>MIPHRVPSVLGALQVRVAGTGPAILFWPSLLMDGTMWRAQAAHFTERGFRVVLIDPPGAGASEALTRHFTFDECVQCIVQILDALQIDRAHWVGNSWGGMIGGTFAARHPQRVGVAVLMNATASAAGWRHRLEFPLLAHAARALGGIRGPLTERVVDAFVGPSTRRERPQVVQAIRESLATVNTRSSYWAVNSVVPRRPDQRPLLTTIRTPVLVVAGAEDRVFPVAEARTMARAIPGARFELLQNAAHLAGLECPDIVNALIDQMIANHDRNSQH</sequence>
<dbReference type="PRINTS" id="PR00111">
    <property type="entry name" value="ABHYDROLASE"/>
</dbReference>
<evidence type="ECO:0000313" key="2">
    <source>
        <dbReference type="EMBL" id="NGY06942.1"/>
    </source>
</evidence>
<organism evidence="2 3">
    <name type="scientific">Solimonas terrae</name>
    <dbReference type="NCBI Taxonomy" id="1396819"/>
    <lineage>
        <taxon>Bacteria</taxon>
        <taxon>Pseudomonadati</taxon>
        <taxon>Pseudomonadota</taxon>
        <taxon>Gammaproteobacteria</taxon>
        <taxon>Nevskiales</taxon>
        <taxon>Nevskiaceae</taxon>
        <taxon>Solimonas</taxon>
    </lineage>
</organism>
<gene>
    <name evidence="2" type="ORF">G7Y85_19380</name>
</gene>
<dbReference type="InterPro" id="IPR050266">
    <property type="entry name" value="AB_hydrolase_sf"/>
</dbReference>
<dbReference type="EMBL" id="JAAMOW010000012">
    <property type="protein sequence ID" value="NGY06942.1"/>
    <property type="molecule type" value="Genomic_DNA"/>
</dbReference>
<evidence type="ECO:0000259" key="1">
    <source>
        <dbReference type="Pfam" id="PF00561"/>
    </source>
</evidence>
<comment type="caution">
    <text evidence="2">The sequence shown here is derived from an EMBL/GenBank/DDBJ whole genome shotgun (WGS) entry which is preliminary data.</text>
</comment>
<reference evidence="2 3" key="1">
    <citation type="journal article" date="2014" name="Int. J. Syst. Evol. Microbiol.">
        <title>Solimonas terrae sp. nov., isolated from soil.</title>
        <authorList>
            <person name="Kim S.J."/>
            <person name="Moon J.Y."/>
            <person name="Weon H.Y."/>
            <person name="Ahn J.H."/>
            <person name="Chen W.M."/>
            <person name="Kwon S.W."/>
        </authorList>
    </citation>
    <scope>NUCLEOTIDE SEQUENCE [LARGE SCALE GENOMIC DNA]</scope>
    <source>
        <strain evidence="2 3">KIS83-12</strain>
    </source>
</reference>
<dbReference type="InterPro" id="IPR000073">
    <property type="entry name" value="AB_hydrolase_1"/>
</dbReference>
<dbReference type="Pfam" id="PF00561">
    <property type="entry name" value="Abhydrolase_1"/>
    <property type="match status" value="1"/>
</dbReference>
<dbReference type="InterPro" id="IPR029058">
    <property type="entry name" value="AB_hydrolase_fold"/>
</dbReference>
<accession>A0A6M2BWC0</accession>
<evidence type="ECO:0000313" key="3">
    <source>
        <dbReference type="Proteomes" id="UP000472676"/>
    </source>
</evidence>
<protein>
    <submittedName>
        <fullName evidence="2">Alpha/beta fold hydrolase</fullName>
    </submittedName>
</protein>
<dbReference type="GO" id="GO:0016787">
    <property type="term" value="F:hydrolase activity"/>
    <property type="evidence" value="ECO:0007669"/>
    <property type="project" value="UniProtKB-KW"/>
</dbReference>
<dbReference type="PANTHER" id="PTHR43798">
    <property type="entry name" value="MONOACYLGLYCEROL LIPASE"/>
    <property type="match status" value="1"/>
</dbReference>
<dbReference type="InterPro" id="IPR000639">
    <property type="entry name" value="Epox_hydrolase-like"/>
</dbReference>